<accession>A0A6J5XB65</accession>
<name>A0A6J5XB65_PRUAR</name>
<keyword evidence="2" id="KW-1185">Reference proteome</keyword>
<reference evidence="2" key="1">
    <citation type="journal article" date="2020" name="Genome Biol.">
        <title>Gamete binning: chromosome-level and haplotype-resolved genome assembly enabled by high-throughput single-cell sequencing of gamete genomes.</title>
        <authorList>
            <person name="Campoy J.A."/>
            <person name="Sun H."/>
            <person name="Goel M."/>
            <person name="Jiao W.-B."/>
            <person name="Folz-Donahue K."/>
            <person name="Wang N."/>
            <person name="Rubio M."/>
            <person name="Liu C."/>
            <person name="Kukat C."/>
            <person name="Ruiz D."/>
            <person name="Huettel B."/>
            <person name="Schneeberger K."/>
        </authorList>
    </citation>
    <scope>NUCLEOTIDE SEQUENCE [LARGE SCALE GENOMIC DNA]</scope>
    <source>
        <strain evidence="2">cv. Rojo Pasion</strain>
    </source>
</reference>
<evidence type="ECO:0000313" key="1">
    <source>
        <dbReference type="EMBL" id="CAB4309817.1"/>
    </source>
</evidence>
<evidence type="ECO:0000313" key="2">
    <source>
        <dbReference type="Proteomes" id="UP000507245"/>
    </source>
</evidence>
<sequence>MLDHGEKECGLYTGEERDDTDKPYGLWFQQDVLGLDYRKPKGRRFGLPSSEGLSVHAPMKVEDGETEANVEPTHEDGRADVAEATRSANPTLIACDLSRGIHVVDGGPEEETRLETYIPDLNGLPESVAALEDAIVGLNLALIGQENRGTVVIGTQLTLGPLSMSQIWMGNFSGTHLLYPLMGMSPQI</sequence>
<dbReference type="Proteomes" id="UP000507245">
    <property type="component" value="Unassembled WGS sequence"/>
</dbReference>
<protein>
    <submittedName>
        <fullName evidence="1">Uncharacterized protein</fullName>
    </submittedName>
</protein>
<organism evidence="1 2">
    <name type="scientific">Prunus armeniaca</name>
    <name type="common">Apricot</name>
    <name type="synonym">Armeniaca vulgaris</name>
    <dbReference type="NCBI Taxonomy" id="36596"/>
    <lineage>
        <taxon>Eukaryota</taxon>
        <taxon>Viridiplantae</taxon>
        <taxon>Streptophyta</taxon>
        <taxon>Embryophyta</taxon>
        <taxon>Tracheophyta</taxon>
        <taxon>Spermatophyta</taxon>
        <taxon>Magnoliopsida</taxon>
        <taxon>eudicotyledons</taxon>
        <taxon>Gunneridae</taxon>
        <taxon>Pentapetalae</taxon>
        <taxon>rosids</taxon>
        <taxon>fabids</taxon>
        <taxon>Rosales</taxon>
        <taxon>Rosaceae</taxon>
        <taxon>Amygdaloideae</taxon>
        <taxon>Amygdaleae</taxon>
        <taxon>Prunus</taxon>
    </lineage>
</organism>
<dbReference type="EMBL" id="CAEKKB010000005">
    <property type="protein sequence ID" value="CAB4309817.1"/>
    <property type="molecule type" value="Genomic_DNA"/>
</dbReference>
<proteinExistence type="predicted"/>
<dbReference type="AlphaFoldDB" id="A0A6J5XB65"/>
<gene>
    <name evidence="1" type="ORF">ORAREDHAP_LOCUS31189</name>
</gene>